<dbReference type="OrthoDB" id="7285245at2"/>
<dbReference type="Gene3D" id="1.10.645.10">
    <property type="entry name" value="Cytochrome-c3 Hydrogenase, chain B"/>
    <property type="match status" value="1"/>
</dbReference>
<reference evidence="1 2" key="1">
    <citation type="journal article" date="2003" name="Gene">
        <title>Complete nucleotide sequence of the circular megaplasmid pHCG3 of Oligotropha carboxidovorans: function in the chemolithoautotrophic utilization of CO, H(2) and CO(2).</title>
        <authorList>
            <person name="Fuhrmann S."/>
            <person name="Ferner M."/>
            <person name="Jeffke T."/>
            <person name="Henne A."/>
            <person name="Gottschalk G."/>
            <person name="Meyer O."/>
        </authorList>
    </citation>
    <scope>NUCLEOTIDE SEQUENCE [LARGE SCALE GENOMIC DNA]</scope>
    <source>
        <strain evidence="2">ATCC 49405 / DSM 1227 / KCTC 32145 / OM5</strain>
        <plasmid evidence="1">pHCG3</plasmid>
    </source>
</reference>
<sequence length="307" mass="33673">MTQVLTIGIQQIRGETRFSVSVRGTLFPTHLLVGRRCDDALRLMPLIFNLCPAAQGAAAAMAMGILPTTGTHTVIAYETLREHALVMLRDWPLALHDVPCNDDLSGLAGLCDSHLRDLEHTLFSTRATDVLDDFDGWLKNSQSRPAKYLKQVEKWPKSSGRTAAEFDPTFIGRVIQHPALSRIVDNEGITLFARMAARVVEAATLIIDITSGDAGIRYGRTDTSGGWAEAARGRLLHYARLRNGAIEDYRIETPTDSMIGDSAFLQNLLQSAATGPSAGRSDRIRIALTCADPCLPVIWQTRTKYDA</sequence>
<evidence type="ECO:0000313" key="1">
    <source>
        <dbReference type="EMBL" id="AEI08130.1"/>
    </source>
</evidence>
<dbReference type="SUPFAM" id="SSF56762">
    <property type="entry name" value="HydB/Nqo4-like"/>
    <property type="match status" value="1"/>
</dbReference>
<geneLocation type="plasmid" evidence="1 2">
    <name>pHCG3</name>
</geneLocation>
<evidence type="ECO:0000313" key="2">
    <source>
        <dbReference type="Proteomes" id="UP000007730"/>
    </source>
</evidence>
<dbReference type="AlphaFoldDB" id="Q6LB98"/>
<organism evidence="1 2">
    <name type="scientific">Afipia carboxidovorans (strain ATCC 49405 / DSM 1227 / KCTC 32145 / OM5)</name>
    <name type="common">Oligotropha carboxidovorans</name>
    <dbReference type="NCBI Taxonomy" id="504832"/>
    <lineage>
        <taxon>Bacteria</taxon>
        <taxon>Pseudomonadati</taxon>
        <taxon>Pseudomonadota</taxon>
        <taxon>Alphaproteobacteria</taxon>
        <taxon>Hyphomicrobiales</taxon>
        <taxon>Nitrobacteraceae</taxon>
        <taxon>Afipia</taxon>
    </lineage>
</organism>
<dbReference type="Proteomes" id="UP000007730">
    <property type="component" value="Plasmid pHCG3"/>
</dbReference>
<proteinExistence type="predicted"/>
<protein>
    <submittedName>
        <fullName evidence="1">Uptake hydrogenase HoxC</fullName>
    </submittedName>
</protein>
<keyword evidence="1" id="KW-0371">Homeobox</keyword>
<keyword evidence="1" id="KW-0614">Plasmid</keyword>
<name>Q6LB98_AFIC5</name>
<gene>
    <name evidence="1" type="primary">hoxC</name>
    <name evidence="1" type="ordered locus">OCA5_pHCG300560</name>
</gene>
<dbReference type="InterPro" id="IPR029014">
    <property type="entry name" value="NiFe-Hase_large"/>
</dbReference>
<dbReference type="HOGENOM" id="CLU_1030062_0_0_5"/>
<dbReference type="KEGG" id="ocg:OCA5_pHCG300560"/>
<dbReference type="EMBL" id="CP002827">
    <property type="protein sequence ID" value="AEI08130.1"/>
    <property type="molecule type" value="Genomic_DNA"/>
</dbReference>
<dbReference type="GO" id="GO:0003677">
    <property type="term" value="F:DNA binding"/>
    <property type="evidence" value="ECO:0007669"/>
    <property type="project" value="UniProtKB-KW"/>
</dbReference>
<reference evidence="1 2" key="2">
    <citation type="journal article" date="2011" name="J. Bacteriol.">
        <title>Complete genome sequences of the chemolithoautotrophic Oligotropha carboxidovorans strains OM4 and OM5.</title>
        <authorList>
            <person name="Volland S."/>
            <person name="Rachinger M."/>
            <person name="Strittmatter A."/>
            <person name="Daniel R."/>
            <person name="Gottschalk G."/>
            <person name="Meyer O."/>
        </authorList>
    </citation>
    <scope>NUCLEOTIDE SEQUENCE [LARGE SCALE GENOMIC DNA]</scope>
    <source>
        <strain evidence="2">ATCC 49405 / DSM 1227 / KCTC 32145 / OM5</strain>
        <plasmid evidence="1">pHCG3</plasmid>
    </source>
</reference>
<accession>Q6LB98</accession>
<keyword evidence="2" id="KW-1185">Reference proteome</keyword>